<dbReference type="GO" id="GO:0016829">
    <property type="term" value="F:lyase activity"/>
    <property type="evidence" value="ECO:0007669"/>
    <property type="project" value="UniProtKB-KW"/>
</dbReference>
<comment type="caution">
    <text evidence="7">The sequence shown here is derived from an EMBL/GenBank/DDBJ whole genome shotgun (WGS) entry which is preliminary data.</text>
</comment>
<evidence type="ECO:0000256" key="5">
    <source>
        <dbReference type="ARBA" id="ARBA00023004"/>
    </source>
</evidence>
<dbReference type="Pfam" id="PF00067">
    <property type="entry name" value="p450"/>
    <property type="match status" value="1"/>
</dbReference>
<dbReference type="PANTHER" id="PTHR24289:SF14">
    <property type="entry name" value="CYTOCHROME P450, FAMILY 17, SUBFAMILY A, POLYPEPTIDE 1"/>
    <property type="match status" value="1"/>
</dbReference>
<dbReference type="GO" id="GO:0042448">
    <property type="term" value="P:progesterone metabolic process"/>
    <property type="evidence" value="ECO:0007669"/>
    <property type="project" value="TreeGrafter"/>
</dbReference>
<accession>A0A8J4XHH9</accession>
<dbReference type="InterPro" id="IPR001128">
    <property type="entry name" value="Cyt_P450"/>
</dbReference>
<dbReference type="Gene3D" id="1.10.630.10">
    <property type="entry name" value="Cytochrome P450"/>
    <property type="match status" value="1"/>
</dbReference>
<dbReference type="OrthoDB" id="1470350at2759"/>
<reference evidence="7" key="1">
    <citation type="submission" date="2020-07" db="EMBL/GenBank/DDBJ databases">
        <title>Clarias magur genome sequencing, assembly and annotation.</title>
        <authorList>
            <person name="Kushwaha B."/>
            <person name="Kumar R."/>
            <person name="Das P."/>
            <person name="Joshi C.G."/>
            <person name="Kumar D."/>
            <person name="Nagpure N.S."/>
            <person name="Pandey M."/>
            <person name="Agarwal S."/>
            <person name="Srivastava S."/>
            <person name="Singh M."/>
            <person name="Sahoo L."/>
            <person name="Jayasankar P."/>
            <person name="Meher P.K."/>
            <person name="Koringa P.G."/>
            <person name="Iquebal M.A."/>
            <person name="Das S.P."/>
            <person name="Bit A."/>
            <person name="Patnaik S."/>
            <person name="Patel N."/>
            <person name="Shah T.M."/>
            <person name="Hinsu A."/>
            <person name="Jena J.K."/>
        </authorList>
    </citation>
    <scope>NUCLEOTIDE SEQUENCE</scope>
    <source>
        <strain evidence="7">CIFAMagur01</strain>
        <tissue evidence="7">Testis</tissue>
    </source>
</reference>
<evidence type="ECO:0000313" key="8">
    <source>
        <dbReference type="Proteomes" id="UP000727407"/>
    </source>
</evidence>
<evidence type="ECO:0000313" key="7">
    <source>
        <dbReference type="EMBL" id="KAF5910142.1"/>
    </source>
</evidence>
<keyword evidence="2" id="KW-0349">Heme</keyword>
<dbReference type="GO" id="GO:0020037">
    <property type="term" value="F:heme binding"/>
    <property type="evidence" value="ECO:0007669"/>
    <property type="project" value="InterPro"/>
</dbReference>
<dbReference type="PRINTS" id="PR00463">
    <property type="entry name" value="EP450I"/>
</dbReference>
<dbReference type="GO" id="GO:0004508">
    <property type="term" value="F:steroid 17-alpha-monooxygenase activity"/>
    <property type="evidence" value="ECO:0007669"/>
    <property type="project" value="TreeGrafter"/>
</dbReference>
<dbReference type="Proteomes" id="UP000727407">
    <property type="component" value="Unassembled WGS sequence"/>
</dbReference>
<dbReference type="InterPro" id="IPR036396">
    <property type="entry name" value="Cyt_P450_sf"/>
</dbReference>
<dbReference type="PRINTS" id="PR00385">
    <property type="entry name" value="P450"/>
</dbReference>
<keyword evidence="5" id="KW-0408">Iron</keyword>
<keyword evidence="3" id="KW-0479">Metal-binding</keyword>
<sequence>MLQYSQGIVDTVAKDSLVDIFPWLQHFPNEDLRMLRSCVSIRDKLLQKKYDEHKANFSENIQRDLLDALLRAKYSSENNNTSTQDVGLTDDHLLMTVGDIFGAGVETTTTVLKWAVLYLIHHPQVQRKIQEELDTNIGMDRHPQVSDRANLPYLEATIKEVLRIRPVSPLLIPHVALSDASIGEYFVQKGTRVIINLWSLHHDENEWKNPEVFNPEIHSGSACWSASAQAAGQIRSCSSTPEISSHCQVQDRLGKEGTDPRV</sequence>
<evidence type="ECO:0000256" key="2">
    <source>
        <dbReference type="ARBA" id="ARBA00022617"/>
    </source>
</evidence>
<evidence type="ECO:0000256" key="1">
    <source>
        <dbReference type="ARBA" id="ARBA00010617"/>
    </source>
</evidence>
<organism evidence="7 8">
    <name type="scientific">Clarias magur</name>
    <name type="common">Asian catfish</name>
    <name type="synonym">Macropteronotus magur</name>
    <dbReference type="NCBI Taxonomy" id="1594786"/>
    <lineage>
        <taxon>Eukaryota</taxon>
        <taxon>Metazoa</taxon>
        <taxon>Chordata</taxon>
        <taxon>Craniata</taxon>
        <taxon>Vertebrata</taxon>
        <taxon>Euteleostomi</taxon>
        <taxon>Actinopterygii</taxon>
        <taxon>Neopterygii</taxon>
        <taxon>Teleostei</taxon>
        <taxon>Ostariophysi</taxon>
        <taxon>Siluriformes</taxon>
        <taxon>Clariidae</taxon>
        <taxon>Clarias</taxon>
    </lineage>
</organism>
<dbReference type="GO" id="GO:0006694">
    <property type="term" value="P:steroid biosynthetic process"/>
    <property type="evidence" value="ECO:0007669"/>
    <property type="project" value="UniProtKB-UniPathway"/>
</dbReference>
<name>A0A8J4XHH9_CLAMG</name>
<gene>
    <name evidence="7" type="primary">cyp17a1</name>
    <name evidence="7" type="ORF">DAT39_000309</name>
</gene>
<keyword evidence="8" id="KW-1185">Reference proteome</keyword>
<proteinExistence type="inferred from homology"/>
<keyword evidence="4" id="KW-0560">Oxidoreductase</keyword>
<dbReference type="SUPFAM" id="SSF48264">
    <property type="entry name" value="Cytochrome P450"/>
    <property type="match status" value="1"/>
</dbReference>
<dbReference type="AlphaFoldDB" id="A0A8J4XHH9"/>
<comment type="similarity">
    <text evidence="1">Belongs to the cytochrome P450 family.</text>
</comment>
<evidence type="ECO:0000256" key="4">
    <source>
        <dbReference type="ARBA" id="ARBA00023002"/>
    </source>
</evidence>
<dbReference type="InterPro" id="IPR002401">
    <property type="entry name" value="Cyt_P450_E_grp-I"/>
</dbReference>
<dbReference type="PANTHER" id="PTHR24289">
    <property type="entry name" value="STEROID 17-ALPHA-HYDROXYLASE/17,20 LYASE"/>
    <property type="match status" value="1"/>
</dbReference>
<evidence type="ECO:0000256" key="6">
    <source>
        <dbReference type="ARBA" id="ARBA00023033"/>
    </source>
</evidence>
<dbReference type="EMBL" id="QNUK01000001">
    <property type="protein sequence ID" value="KAF5910142.1"/>
    <property type="molecule type" value="Genomic_DNA"/>
</dbReference>
<keyword evidence="7" id="KW-0456">Lyase</keyword>
<dbReference type="UniPathway" id="UPA00062"/>
<dbReference type="GO" id="GO:0042446">
    <property type="term" value="P:hormone biosynthetic process"/>
    <property type="evidence" value="ECO:0007669"/>
    <property type="project" value="TreeGrafter"/>
</dbReference>
<evidence type="ECO:0000256" key="3">
    <source>
        <dbReference type="ARBA" id="ARBA00022723"/>
    </source>
</evidence>
<keyword evidence="6" id="KW-0503">Monooxygenase</keyword>
<dbReference type="GO" id="GO:0005506">
    <property type="term" value="F:iron ion binding"/>
    <property type="evidence" value="ECO:0007669"/>
    <property type="project" value="InterPro"/>
</dbReference>
<protein>
    <submittedName>
        <fullName evidence="7">Steroid 17-alpha-hydroxylase/17,20 lyase</fullName>
    </submittedName>
</protein>